<feature type="region of interest" description="Disordered" evidence="1">
    <location>
        <begin position="1002"/>
        <end position="1044"/>
    </location>
</feature>
<feature type="compositionally biased region" description="Acidic residues" evidence="1">
    <location>
        <begin position="700"/>
        <end position="717"/>
    </location>
</feature>
<evidence type="ECO:0000259" key="2">
    <source>
        <dbReference type="SMART" id="SM00581"/>
    </source>
</evidence>
<dbReference type="SMART" id="SM00581">
    <property type="entry name" value="PSP"/>
    <property type="match status" value="1"/>
</dbReference>
<accession>A0A7R9JPZ2</accession>
<evidence type="ECO:0000256" key="1">
    <source>
        <dbReference type="SAM" id="MobiDB-lite"/>
    </source>
</evidence>
<feature type="region of interest" description="Disordered" evidence="1">
    <location>
        <begin position="136"/>
        <end position="156"/>
    </location>
</feature>
<evidence type="ECO:0000313" key="3">
    <source>
        <dbReference type="EMBL" id="CAD7586416.1"/>
    </source>
</evidence>
<feature type="compositionally biased region" description="Basic and acidic residues" evidence="1">
    <location>
        <begin position="214"/>
        <end position="224"/>
    </location>
</feature>
<feature type="region of interest" description="Disordered" evidence="1">
    <location>
        <begin position="393"/>
        <end position="436"/>
    </location>
</feature>
<name>A0A7R9JPZ2_TIMGE</name>
<dbReference type="AlphaFoldDB" id="A0A7R9JPZ2"/>
<organism evidence="3">
    <name type="scientific">Timema genevievae</name>
    <name type="common">Walking stick</name>
    <dbReference type="NCBI Taxonomy" id="629358"/>
    <lineage>
        <taxon>Eukaryota</taxon>
        <taxon>Metazoa</taxon>
        <taxon>Ecdysozoa</taxon>
        <taxon>Arthropoda</taxon>
        <taxon>Hexapoda</taxon>
        <taxon>Insecta</taxon>
        <taxon>Pterygota</taxon>
        <taxon>Neoptera</taxon>
        <taxon>Polyneoptera</taxon>
        <taxon>Phasmatodea</taxon>
        <taxon>Timematodea</taxon>
        <taxon>Timematoidea</taxon>
        <taxon>Timematidae</taxon>
        <taxon>Timema</taxon>
    </lineage>
</organism>
<feature type="compositionally biased region" description="Basic and acidic residues" evidence="1">
    <location>
        <begin position="1005"/>
        <end position="1018"/>
    </location>
</feature>
<feature type="compositionally biased region" description="Basic residues" evidence="1">
    <location>
        <begin position="1019"/>
        <end position="1028"/>
    </location>
</feature>
<feature type="compositionally biased region" description="Basic and acidic residues" evidence="1">
    <location>
        <begin position="393"/>
        <end position="416"/>
    </location>
</feature>
<feature type="compositionally biased region" description="Acidic residues" evidence="1">
    <location>
        <begin position="417"/>
        <end position="427"/>
    </location>
</feature>
<dbReference type="InterPro" id="IPR052584">
    <property type="entry name" value="U2_snRNP_Complex_Component"/>
</dbReference>
<dbReference type="Pfam" id="PF04037">
    <property type="entry name" value="DUF382"/>
    <property type="match status" value="1"/>
</dbReference>
<proteinExistence type="predicted"/>
<feature type="region of interest" description="Disordered" evidence="1">
    <location>
        <begin position="34"/>
        <end position="90"/>
    </location>
</feature>
<feature type="compositionally biased region" description="Basic residues" evidence="1">
    <location>
        <begin position="183"/>
        <end position="204"/>
    </location>
</feature>
<feature type="compositionally biased region" description="Pro residues" evidence="1">
    <location>
        <begin position="42"/>
        <end position="71"/>
    </location>
</feature>
<feature type="compositionally biased region" description="Basic and acidic residues" evidence="1">
    <location>
        <begin position="1029"/>
        <end position="1044"/>
    </location>
</feature>
<feature type="region of interest" description="Disordered" evidence="1">
    <location>
        <begin position="698"/>
        <end position="744"/>
    </location>
</feature>
<dbReference type="GO" id="GO:0005689">
    <property type="term" value="C:U12-type spliceosomal complex"/>
    <property type="evidence" value="ECO:0007669"/>
    <property type="project" value="TreeGrafter"/>
</dbReference>
<dbReference type="EMBL" id="OE839256">
    <property type="protein sequence ID" value="CAD7586416.1"/>
    <property type="molecule type" value="Genomic_DNA"/>
</dbReference>
<feature type="domain" description="PSP proline-rich" evidence="2">
    <location>
        <begin position="590"/>
        <end position="648"/>
    </location>
</feature>
<gene>
    <name evidence="3" type="ORF">TGEB3V08_LOCUS777</name>
</gene>
<dbReference type="PANTHER" id="PTHR12785:SF6">
    <property type="entry name" value="SPLICING FACTOR 3B SUBUNIT 2"/>
    <property type="match status" value="1"/>
</dbReference>
<feature type="region of interest" description="Disordered" evidence="1">
    <location>
        <begin position="169"/>
        <end position="224"/>
    </location>
</feature>
<dbReference type="Pfam" id="PF04046">
    <property type="entry name" value="PSP"/>
    <property type="match status" value="1"/>
</dbReference>
<dbReference type="PANTHER" id="PTHR12785">
    <property type="entry name" value="SPLICING FACTOR 3B"/>
    <property type="match status" value="1"/>
</dbReference>
<protein>
    <recommendedName>
        <fullName evidence="2">PSP proline-rich domain-containing protein</fullName>
    </recommendedName>
</protein>
<reference evidence="3" key="1">
    <citation type="submission" date="2020-11" db="EMBL/GenBank/DDBJ databases">
        <authorList>
            <person name="Tran Van P."/>
        </authorList>
    </citation>
    <scope>NUCLEOTIDE SEQUENCE</scope>
</reference>
<sequence length="1044" mass="115724">MSCVFDMQQAMSIPPPISVTPVLPPPPPTISGMMPPGIDMTAPPPNTPIAPPPPQMRGPPPAVAMPPPPGMEPMNMSVSGPPGVELDDESRGKLPSLLSIKVDPPPSDMKEVKLPMALEQALAFKTERAKQIGVEAEEMDNQSIPEPPPAPVISRSGLDTIYDLDDDEEEERVVVGAGGGGRAHQKDKRSKRKKKKKRRGRHQHKLELELQQQQKKDLETGEKESQVEIEASLREKGWVAGILPIVERNLHATTNIQAGFIKKENDVETVTEAAPAIDNWKEVTPDPAISYVDFVSLDEDVAVCGEVTDENIVAKVLNNNIQTEDGASGDEEDNSLAVQERPISSAAEAMDHIQELGYIQETLGIHELEPMYRQFARIFETFRISDPVKLDDPNDLIPKEPLKEYPPDLKKVPRLEDEYDDDDIEEDENKKQEEKTKLSKRKLKKLTRLSVAELKQLVTRPDVVEMHDVTARDPKLLVQLKAHRNTVPVPRHWCFKRKYLQGKRGIEKPPFDLPEFIKKTGIMEMRAALQEKEDQRTLKAKMRERARPKLGKIDIDYQKLHDAFFKWQTKPRMSIHGDLYYEGKEFETRLKEKKPGDLTDELRTALGMPTGPNAHKVPPPWLIAMQRYGPPPSYPNLKIAGLNAPIPEGCSFGYHAGGWGKPPVDENGRPLYGDVFGIQVQDLQSEPEEEEVDTAIWGELESESEEESEEEEDEDEEGGGKEDDTGLVTPVEGLITPSGITSIPAGMETPEIIELRKRKIESEMEGSVDHSLVSCAHGTSTPQHSLVSCAHGTSKPQHSLVSCAHGTSKPQHSLVSCAHGTSKPQHSLVSCTHGTSKPQHSLVSCTHGASKPQHSLVSCSHGTSKPQHSLVSCTHDTSKPQHSLVSCTHDTSKPQHSLVSCTHDTSTPQHSLVSCTHGTSKPQHSLVLPEKRMDRVGGAMMASTHIYDMTGAGAPPPAPVIRRGGLEGSGTVELALDPSELDLVDTDAMAVRYEQQIREQQSQLQKEDLSDMLADHVARQKNKRKQRQQHQDNKQAKKYKEFKF</sequence>
<dbReference type="InterPro" id="IPR006568">
    <property type="entry name" value="PSP_pro-rich"/>
</dbReference>
<dbReference type="InterPro" id="IPR007180">
    <property type="entry name" value="DUF382"/>
</dbReference>